<gene>
    <name evidence="1" type="ORF">rsdtw13_29620</name>
</gene>
<name>A0ACB5RFA1_9CLOT</name>
<accession>A0ACB5RFA1</accession>
<keyword evidence="2" id="KW-1185">Reference proteome</keyword>
<evidence type="ECO:0000313" key="2">
    <source>
        <dbReference type="Proteomes" id="UP001058074"/>
    </source>
</evidence>
<reference evidence="1" key="1">
    <citation type="journal article" date="2025" name="Int. J. Syst. Evol. Microbiol.">
        <title>Inconstantimicrobium mannanitabidum sp. nov., a novel member of the family Clostridiaceae isolated from anoxic soil under the treatment of reductive soil disinfestation.</title>
        <authorList>
            <person name="Ueki A."/>
            <person name="Tonouchi A."/>
            <person name="Honma S."/>
            <person name="Kaku N."/>
            <person name="Ueki K."/>
        </authorList>
    </citation>
    <scope>NUCLEOTIDE SEQUENCE</scope>
    <source>
        <strain evidence="1">TW13</strain>
    </source>
</reference>
<dbReference type="EMBL" id="BROD01000001">
    <property type="protein sequence ID" value="GKX67704.1"/>
    <property type="molecule type" value="Genomic_DNA"/>
</dbReference>
<comment type="caution">
    <text evidence="1">The sequence shown here is derived from an EMBL/GenBank/DDBJ whole genome shotgun (WGS) entry which is preliminary data.</text>
</comment>
<organism evidence="1 2">
    <name type="scientific">Inconstantimicrobium mannanitabidum</name>
    <dbReference type="NCBI Taxonomy" id="1604901"/>
    <lineage>
        <taxon>Bacteria</taxon>
        <taxon>Bacillati</taxon>
        <taxon>Bacillota</taxon>
        <taxon>Clostridia</taxon>
        <taxon>Eubacteriales</taxon>
        <taxon>Clostridiaceae</taxon>
        <taxon>Inconstantimicrobium</taxon>
    </lineage>
</organism>
<evidence type="ECO:0000313" key="1">
    <source>
        <dbReference type="EMBL" id="GKX67704.1"/>
    </source>
</evidence>
<proteinExistence type="predicted"/>
<dbReference type="Proteomes" id="UP001058074">
    <property type="component" value="Unassembled WGS sequence"/>
</dbReference>
<protein>
    <submittedName>
        <fullName evidence="1">Uncharacterized protein</fullName>
    </submittedName>
</protein>
<sequence>MEIIINICIENNNGYNSLNNDVIKGMSIEGLKILYIKVQVMNK</sequence>